<dbReference type="EMBL" id="BJWL01000015">
    <property type="protein sequence ID" value="GFZ02969.1"/>
    <property type="molecule type" value="Genomic_DNA"/>
</dbReference>
<name>A0A7J0FW94_9ERIC</name>
<keyword evidence="2" id="KW-1185">Reference proteome</keyword>
<proteinExistence type="predicted"/>
<gene>
    <name evidence="1" type="ORF">Acr_15g0015770</name>
</gene>
<comment type="caution">
    <text evidence="1">The sequence shown here is derived from an EMBL/GenBank/DDBJ whole genome shotgun (WGS) entry which is preliminary data.</text>
</comment>
<sequence>MGFRVKWRLRMRFYMFTVWSWLMGLPLASFSRGWARGSSFTVVQFGDGVFDSFDQQRKAGRLSRGRAMAVRDGVVERLHRRLARWKRQWLLKGGRLTFAASSLYKALSGSLGEIFPWRKHSEQLGDLLAMRKENNGYCSGLRYHDNKVIRIELENESISGSANVSFAWVVIYYLLSTCKFHKDV</sequence>
<accession>A0A7J0FW94</accession>
<organism evidence="1 2">
    <name type="scientific">Actinidia rufa</name>
    <dbReference type="NCBI Taxonomy" id="165716"/>
    <lineage>
        <taxon>Eukaryota</taxon>
        <taxon>Viridiplantae</taxon>
        <taxon>Streptophyta</taxon>
        <taxon>Embryophyta</taxon>
        <taxon>Tracheophyta</taxon>
        <taxon>Spermatophyta</taxon>
        <taxon>Magnoliopsida</taxon>
        <taxon>eudicotyledons</taxon>
        <taxon>Gunneridae</taxon>
        <taxon>Pentapetalae</taxon>
        <taxon>asterids</taxon>
        <taxon>Ericales</taxon>
        <taxon>Actinidiaceae</taxon>
        <taxon>Actinidia</taxon>
    </lineage>
</organism>
<evidence type="ECO:0000313" key="1">
    <source>
        <dbReference type="EMBL" id="GFZ02969.1"/>
    </source>
</evidence>
<protein>
    <submittedName>
        <fullName evidence="1">Integral membrane metal-binding family protein (DUF2296)</fullName>
    </submittedName>
</protein>
<dbReference type="Proteomes" id="UP000585474">
    <property type="component" value="Unassembled WGS sequence"/>
</dbReference>
<dbReference type="AlphaFoldDB" id="A0A7J0FW94"/>
<evidence type="ECO:0000313" key="2">
    <source>
        <dbReference type="Proteomes" id="UP000585474"/>
    </source>
</evidence>
<reference evidence="1 2" key="1">
    <citation type="submission" date="2019-07" db="EMBL/GenBank/DDBJ databases">
        <title>De Novo Assembly of kiwifruit Actinidia rufa.</title>
        <authorList>
            <person name="Sugita-Konishi S."/>
            <person name="Sato K."/>
            <person name="Mori E."/>
            <person name="Abe Y."/>
            <person name="Kisaki G."/>
            <person name="Hamano K."/>
            <person name="Suezawa K."/>
            <person name="Otani M."/>
            <person name="Fukuda T."/>
            <person name="Manabe T."/>
            <person name="Gomi K."/>
            <person name="Tabuchi M."/>
            <person name="Akimitsu K."/>
            <person name="Kataoka I."/>
        </authorList>
    </citation>
    <scope>NUCLEOTIDE SEQUENCE [LARGE SCALE GENOMIC DNA]</scope>
    <source>
        <strain evidence="2">cv. Fuchu</strain>
    </source>
</reference>